<evidence type="ECO:0000313" key="7">
    <source>
        <dbReference type="Proteomes" id="UP000683246"/>
    </source>
</evidence>
<dbReference type="EMBL" id="CP058649">
    <property type="protein sequence ID" value="QUI22726.1"/>
    <property type="molecule type" value="Genomic_DNA"/>
</dbReference>
<dbReference type="GO" id="GO:0015768">
    <property type="term" value="P:maltose transport"/>
    <property type="evidence" value="ECO:0007669"/>
    <property type="project" value="TreeGrafter"/>
</dbReference>
<dbReference type="GO" id="GO:1901982">
    <property type="term" value="F:maltose binding"/>
    <property type="evidence" value="ECO:0007669"/>
    <property type="project" value="TreeGrafter"/>
</dbReference>
<protein>
    <submittedName>
        <fullName evidence="6">Carbohydrate ABC transporter substrate-binding protein</fullName>
    </submittedName>
</protein>
<dbReference type="Pfam" id="PF01547">
    <property type="entry name" value="SBP_bac_1"/>
    <property type="match status" value="1"/>
</dbReference>
<dbReference type="KEGG" id="vpy:HZI73_10665"/>
<dbReference type="GO" id="GO:0042956">
    <property type="term" value="P:maltodextrin transmembrane transport"/>
    <property type="evidence" value="ECO:0007669"/>
    <property type="project" value="TreeGrafter"/>
</dbReference>
<evidence type="ECO:0000256" key="3">
    <source>
        <dbReference type="ARBA" id="ARBA00022729"/>
    </source>
</evidence>
<dbReference type="InterPro" id="IPR006059">
    <property type="entry name" value="SBP"/>
</dbReference>
<gene>
    <name evidence="6" type="ORF">HZI73_10665</name>
</gene>
<dbReference type="AlphaFoldDB" id="A0A8J8MJS1"/>
<feature type="compositionally biased region" description="Basic and acidic residues" evidence="4">
    <location>
        <begin position="41"/>
        <end position="63"/>
    </location>
</feature>
<keyword evidence="2" id="KW-0813">Transport</keyword>
<feature type="signal peptide" evidence="5">
    <location>
        <begin position="1"/>
        <end position="23"/>
    </location>
</feature>
<keyword evidence="3 5" id="KW-0732">Signal</keyword>
<organism evidence="6 7">
    <name type="scientific">Vallitalea pronyensis</name>
    <dbReference type="NCBI Taxonomy" id="1348613"/>
    <lineage>
        <taxon>Bacteria</taxon>
        <taxon>Bacillati</taxon>
        <taxon>Bacillota</taxon>
        <taxon>Clostridia</taxon>
        <taxon>Lachnospirales</taxon>
        <taxon>Vallitaleaceae</taxon>
        <taxon>Vallitalea</taxon>
    </lineage>
</organism>
<evidence type="ECO:0000256" key="1">
    <source>
        <dbReference type="ARBA" id="ARBA00008520"/>
    </source>
</evidence>
<evidence type="ECO:0000256" key="4">
    <source>
        <dbReference type="SAM" id="MobiDB-lite"/>
    </source>
</evidence>
<dbReference type="PANTHER" id="PTHR30061:SF50">
    <property type="entry name" value="MALTOSE_MALTODEXTRIN-BINDING PERIPLASMIC PROTEIN"/>
    <property type="match status" value="1"/>
</dbReference>
<dbReference type="SUPFAM" id="SSF53850">
    <property type="entry name" value="Periplasmic binding protein-like II"/>
    <property type="match status" value="1"/>
</dbReference>
<dbReference type="Gene3D" id="3.40.190.10">
    <property type="entry name" value="Periplasmic binding protein-like II"/>
    <property type="match status" value="2"/>
</dbReference>
<sequence length="463" mass="51227">MKNKIFKSLALLLTAVFLLTACGAEKNEDTDKPATNADSSQADKEDNNDKDDKPASEPEEKPEVTVDIFQYKVESKDAIEAAAEAYEEANPHVTVNVQTVGGGDDYGAALKSRFASGKEPAIYCIGGLQDAFDWEEKLEDLSNEPWVDMAYEGVLDSVTLDGRILGMPFNQEGYGLIYNKAILDQAGIDPMSITTFAALEEAVKKMDGMKDELGLKAVFAFPAKETWVTGLHLSNIQFSNEFANVKEAYDAKEITMPHADAWKKLVDLQADYAYTPDGKKSSLNAVDYSTQVEEMFSLGRVAFIQQGNWAYGSIAGIDEELAANTGLLPLPLEGVVEDSIPVGIPFYWSINSNIGDNEKAAAKDFLNWLYTSDEGKKRIIHDFKFIPALRGYEGDDLKLEDPLANDILRFSNEGKTMPWVFMGYPSGWGMDRLGADIQGYLADDLTWEQVIENAKKTWADDRK</sequence>
<accession>A0A8J8MJS1</accession>
<dbReference type="RefSeq" id="WP_212698218.1">
    <property type="nucleotide sequence ID" value="NZ_CP058649.1"/>
</dbReference>
<comment type="similarity">
    <text evidence="1">Belongs to the bacterial solute-binding protein 1 family.</text>
</comment>
<reference evidence="6" key="1">
    <citation type="submission" date="2020-07" db="EMBL/GenBank/DDBJ databases">
        <title>Vallitalea pronyensis genome.</title>
        <authorList>
            <person name="Postec A."/>
        </authorList>
    </citation>
    <scope>NUCLEOTIDE SEQUENCE</scope>
    <source>
        <strain evidence="6">FatNI3</strain>
    </source>
</reference>
<evidence type="ECO:0000313" key="6">
    <source>
        <dbReference type="EMBL" id="QUI22726.1"/>
    </source>
</evidence>
<dbReference type="Proteomes" id="UP000683246">
    <property type="component" value="Chromosome"/>
</dbReference>
<evidence type="ECO:0000256" key="5">
    <source>
        <dbReference type="SAM" id="SignalP"/>
    </source>
</evidence>
<feature type="chain" id="PRO_5039687471" evidence="5">
    <location>
        <begin position="24"/>
        <end position="463"/>
    </location>
</feature>
<feature type="region of interest" description="Disordered" evidence="4">
    <location>
        <begin position="27"/>
        <end position="63"/>
    </location>
</feature>
<dbReference type="PROSITE" id="PS51257">
    <property type="entry name" value="PROKAR_LIPOPROTEIN"/>
    <property type="match status" value="1"/>
</dbReference>
<dbReference type="PANTHER" id="PTHR30061">
    <property type="entry name" value="MALTOSE-BINDING PERIPLASMIC PROTEIN"/>
    <property type="match status" value="1"/>
</dbReference>
<evidence type="ECO:0000256" key="2">
    <source>
        <dbReference type="ARBA" id="ARBA00022448"/>
    </source>
</evidence>
<dbReference type="GO" id="GO:0055052">
    <property type="term" value="C:ATP-binding cassette (ABC) transporter complex, substrate-binding subunit-containing"/>
    <property type="evidence" value="ECO:0007669"/>
    <property type="project" value="TreeGrafter"/>
</dbReference>
<name>A0A8J8MJS1_9FIRM</name>
<proteinExistence type="inferred from homology"/>
<keyword evidence="7" id="KW-1185">Reference proteome</keyword>